<dbReference type="Gene3D" id="2.40.10.270">
    <property type="entry name" value="Bacteriophage SPP1 head-tail adaptor protein"/>
    <property type="match status" value="1"/>
</dbReference>
<evidence type="ECO:0000313" key="1">
    <source>
        <dbReference type="EMBL" id="GJA64117.1"/>
    </source>
</evidence>
<organism evidence="1 2">
    <name type="scientific">Aeromonas caviae</name>
    <name type="common">Aeromonas punctata</name>
    <dbReference type="NCBI Taxonomy" id="648"/>
    <lineage>
        <taxon>Bacteria</taxon>
        <taxon>Pseudomonadati</taxon>
        <taxon>Pseudomonadota</taxon>
        <taxon>Gammaproteobacteria</taxon>
        <taxon>Aeromonadales</taxon>
        <taxon>Aeromonadaceae</taxon>
        <taxon>Aeromonas</taxon>
    </lineage>
</organism>
<dbReference type="Pfam" id="PF05521">
    <property type="entry name" value="Phage_HCP"/>
    <property type="match status" value="1"/>
</dbReference>
<dbReference type="InterPro" id="IPR008767">
    <property type="entry name" value="Phage_SPP1_head-tail_adaptor"/>
</dbReference>
<evidence type="ECO:0000313" key="2">
    <source>
        <dbReference type="Proteomes" id="UP000886934"/>
    </source>
</evidence>
<gene>
    <name evidence="1" type="ORF">KAM351_27280</name>
</gene>
<dbReference type="NCBIfam" id="TIGR01563">
    <property type="entry name" value="gp16_SPP1"/>
    <property type="match status" value="1"/>
</dbReference>
<dbReference type="InterPro" id="IPR038666">
    <property type="entry name" value="SSP1_head-tail_sf"/>
</dbReference>
<reference evidence="1" key="1">
    <citation type="submission" date="2021-07" db="EMBL/GenBank/DDBJ databases">
        <title>Draft genome sequence of carbapenem-resistant Aeromonas spp. in Japan.</title>
        <authorList>
            <person name="Maehana S."/>
            <person name="Suzuki M."/>
            <person name="Kitasato H."/>
        </authorList>
    </citation>
    <scope>NUCLEOTIDE SEQUENCE</scope>
    <source>
        <strain evidence="1">KAM351</strain>
    </source>
</reference>
<proteinExistence type="predicted"/>
<name>A0AA37FVS7_AERCA</name>
<protein>
    <submittedName>
        <fullName evidence="1">Head-tail adaptor protein</fullName>
    </submittedName>
</protein>
<dbReference type="EMBL" id="BPNN01000040">
    <property type="protein sequence ID" value="GJA64117.1"/>
    <property type="molecule type" value="Genomic_DNA"/>
</dbReference>
<comment type="caution">
    <text evidence="1">The sequence shown here is derived from an EMBL/GenBank/DDBJ whole genome shotgun (WGS) entry which is preliminary data.</text>
</comment>
<sequence>MPAGRLRDRITLLTRQAGRDAVGQPLDGWDESSPIWADVQMIGGREQIRAGREVSEGQYSIRIRHRPGVTTAQRIRLAVSGEVLDIKLAQPDQRRAWLTITAERVDP</sequence>
<dbReference type="AlphaFoldDB" id="A0AA37FVS7"/>
<dbReference type="Proteomes" id="UP000886934">
    <property type="component" value="Unassembled WGS sequence"/>
</dbReference>
<accession>A0AA37FVS7</accession>
<dbReference type="RefSeq" id="WP_223940208.1">
    <property type="nucleotide sequence ID" value="NZ_BPNN01000040.1"/>
</dbReference>